<proteinExistence type="predicted"/>
<feature type="compositionally biased region" description="Low complexity" evidence="1">
    <location>
        <begin position="68"/>
        <end position="82"/>
    </location>
</feature>
<dbReference type="GeneID" id="25730289"/>
<accession>A0A0D2MJB6</accession>
<keyword evidence="4" id="KW-1185">Reference proteome</keyword>
<keyword evidence="2" id="KW-0732">Signal</keyword>
<evidence type="ECO:0000313" key="3">
    <source>
        <dbReference type="EMBL" id="KIY95080.1"/>
    </source>
</evidence>
<feature type="chain" id="PRO_5005428020" evidence="2">
    <location>
        <begin position="20"/>
        <end position="215"/>
    </location>
</feature>
<organism evidence="3 4">
    <name type="scientific">Monoraphidium neglectum</name>
    <dbReference type="NCBI Taxonomy" id="145388"/>
    <lineage>
        <taxon>Eukaryota</taxon>
        <taxon>Viridiplantae</taxon>
        <taxon>Chlorophyta</taxon>
        <taxon>core chlorophytes</taxon>
        <taxon>Chlorophyceae</taxon>
        <taxon>CS clade</taxon>
        <taxon>Sphaeropleales</taxon>
        <taxon>Selenastraceae</taxon>
        <taxon>Monoraphidium</taxon>
    </lineage>
</organism>
<reference evidence="3 4" key="1">
    <citation type="journal article" date="2013" name="BMC Genomics">
        <title>Reconstruction of the lipid metabolism for the microalga Monoraphidium neglectum from its genome sequence reveals characteristics suitable for biofuel production.</title>
        <authorList>
            <person name="Bogen C."/>
            <person name="Al-Dilaimi A."/>
            <person name="Albersmeier A."/>
            <person name="Wichmann J."/>
            <person name="Grundmann M."/>
            <person name="Rupp O."/>
            <person name="Lauersen K.J."/>
            <person name="Blifernez-Klassen O."/>
            <person name="Kalinowski J."/>
            <person name="Goesmann A."/>
            <person name="Mussgnug J.H."/>
            <person name="Kruse O."/>
        </authorList>
    </citation>
    <scope>NUCLEOTIDE SEQUENCE [LARGE SCALE GENOMIC DNA]</scope>
    <source>
        <strain evidence="3 4">SAG 48.87</strain>
    </source>
</reference>
<feature type="signal peptide" evidence="2">
    <location>
        <begin position="1"/>
        <end position="19"/>
    </location>
</feature>
<feature type="compositionally biased region" description="Low complexity" evidence="1">
    <location>
        <begin position="96"/>
        <end position="112"/>
    </location>
</feature>
<dbReference type="AlphaFoldDB" id="A0A0D2MJB6"/>
<dbReference type="EMBL" id="KK103710">
    <property type="protein sequence ID" value="KIY95080.1"/>
    <property type="molecule type" value="Genomic_DNA"/>
</dbReference>
<feature type="region of interest" description="Disordered" evidence="1">
    <location>
        <begin position="32"/>
        <end position="116"/>
    </location>
</feature>
<dbReference type="RefSeq" id="XP_013894100.1">
    <property type="nucleotide sequence ID" value="XM_014038646.1"/>
</dbReference>
<gene>
    <name evidence="3" type="ORF">MNEG_12882</name>
</gene>
<dbReference type="KEGG" id="mng:MNEG_12882"/>
<evidence type="ECO:0000256" key="1">
    <source>
        <dbReference type="SAM" id="MobiDB-lite"/>
    </source>
</evidence>
<sequence length="215" mass="20470">MAKILWIFLAAAIVAVSSAQPVRVGVSAPGATVSTDAGARGANVNVDAPSTTTTTSPAGKPSETSPLSSTAAGAPKAGGSPAVKVSVPVGGDVKVTAPGTTATTTTTNTPTGKASQTVVSAPGTAVRVTTKPATDSKAAAVKVSAPGTGVTVKSTPGNTGVNVAAPTTGVAVRNGNVAVGGVWGGVTRTPAGTTVNVPGFSGTFPGGRRMLLQAA</sequence>
<evidence type="ECO:0000313" key="4">
    <source>
        <dbReference type="Proteomes" id="UP000054498"/>
    </source>
</evidence>
<evidence type="ECO:0000256" key="2">
    <source>
        <dbReference type="SAM" id="SignalP"/>
    </source>
</evidence>
<name>A0A0D2MJB6_9CHLO</name>
<feature type="compositionally biased region" description="Low complexity" evidence="1">
    <location>
        <begin position="48"/>
        <end position="58"/>
    </location>
</feature>
<protein>
    <submittedName>
        <fullName evidence="3">Uncharacterized protein</fullName>
    </submittedName>
</protein>
<dbReference type="Proteomes" id="UP000054498">
    <property type="component" value="Unassembled WGS sequence"/>
</dbReference>